<dbReference type="PROSITE" id="PS50943">
    <property type="entry name" value="HTH_CROC1"/>
    <property type="match status" value="1"/>
</dbReference>
<dbReference type="SMART" id="SM00530">
    <property type="entry name" value="HTH_XRE"/>
    <property type="match status" value="1"/>
</dbReference>
<evidence type="ECO:0000259" key="1">
    <source>
        <dbReference type="PROSITE" id="PS50943"/>
    </source>
</evidence>
<protein>
    <submittedName>
        <fullName evidence="2">Helix-turn-helix domain-containing protein</fullName>
    </submittedName>
</protein>
<dbReference type="EMBL" id="JAJISD010000007">
    <property type="protein sequence ID" value="MCC8430655.1"/>
    <property type="molecule type" value="Genomic_DNA"/>
</dbReference>
<dbReference type="CDD" id="cd00093">
    <property type="entry name" value="HTH_XRE"/>
    <property type="match status" value="1"/>
</dbReference>
<dbReference type="RefSeq" id="WP_230551808.1">
    <property type="nucleotide sequence ID" value="NZ_JAJISD010000007.1"/>
</dbReference>
<dbReference type="InterPro" id="IPR001387">
    <property type="entry name" value="Cro/C1-type_HTH"/>
</dbReference>
<evidence type="ECO:0000313" key="2">
    <source>
        <dbReference type="EMBL" id="MCC8430655.1"/>
    </source>
</evidence>
<organism evidence="2 3">
    <name type="scientific">Reyranella aquatilis</name>
    <dbReference type="NCBI Taxonomy" id="2035356"/>
    <lineage>
        <taxon>Bacteria</taxon>
        <taxon>Pseudomonadati</taxon>
        <taxon>Pseudomonadota</taxon>
        <taxon>Alphaproteobacteria</taxon>
        <taxon>Hyphomicrobiales</taxon>
        <taxon>Reyranellaceae</taxon>
        <taxon>Reyranella</taxon>
    </lineage>
</organism>
<evidence type="ECO:0000313" key="3">
    <source>
        <dbReference type="Proteomes" id="UP001198862"/>
    </source>
</evidence>
<sequence>MDDMEIYRQLGQNVARARGKLGKTQAEIAAQIGLTRASLANIETGRQKVLMHHVFRLANALECRSVLDLIPETFVFADDEPPITTHGSQLSDQQHAAVQRFVQIAGKR</sequence>
<dbReference type="SUPFAM" id="SSF47413">
    <property type="entry name" value="lambda repressor-like DNA-binding domains"/>
    <property type="match status" value="1"/>
</dbReference>
<gene>
    <name evidence="2" type="ORF">LJ725_16920</name>
</gene>
<dbReference type="InterPro" id="IPR010982">
    <property type="entry name" value="Lambda_DNA-bd_dom_sf"/>
</dbReference>
<dbReference type="Gene3D" id="1.10.260.40">
    <property type="entry name" value="lambda repressor-like DNA-binding domains"/>
    <property type="match status" value="1"/>
</dbReference>
<keyword evidence="3" id="KW-1185">Reference proteome</keyword>
<name>A0ABS8KX64_9HYPH</name>
<dbReference type="Proteomes" id="UP001198862">
    <property type="component" value="Unassembled WGS sequence"/>
</dbReference>
<dbReference type="Pfam" id="PF01381">
    <property type="entry name" value="HTH_3"/>
    <property type="match status" value="1"/>
</dbReference>
<feature type="domain" description="HTH cro/C1-type" evidence="1">
    <location>
        <begin position="14"/>
        <end position="69"/>
    </location>
</feature>
<proteinExistence type="predicted"/>
<accession>A0ABS8KX64</accession>
<comment type="caution">
    <text evidence="2">The sequence shown here is derived from an EMBL/GenBank/DDBJ whole genome shotgun (WGS) entry which is preliminary data.</text>
</comment>
<reference evidence="2 3" key="1">
    <citation type="submission" date="2021-11" db="EMBL/GenBank/DDBJ databases">
        <authorList>
            <person name="Lee D.-H."/>
            <person name="Kim S.-B."/>
        </authorList>
    </citation>
    <scope>NUCLEOTIDE SEQUENCE [LARGE SCALE GENOMIC DNA]</scope>
    <source>
        <strain evidence="2 3">KCTC 52223</strain>
    </source>
</reference>